<organism evidence="3 4">
    <name type="scientific">Brevibacillus fulvus</name>
    <dbReference type="NCBI Taxonomy" id="1125967"/>
    <lineage>
        <taxon>Bacteria</taxon>
        <taxon>Bacillati</taxon>
        <taxon>Bacillota</taxon>
        <taxon>Bacilli</taxon>
        <taxon>Bacillales</taxon>
        <taxon>Paenibacillaceae</taxon>
        <taxon>Brevibacillus</taxon>
    </lineage>
</organism>
<comment type="caution">
    <text evidence="3">The sequence shown here is derived from an EMBL/GenBank/DDBJ whole genome shotgun (WGS) entry which is preliminary data.</text>
</comment>
<dbReference type="InterPro" id="IPR007809">
    <property type="entry name" value="FlgN-like"/>
</dbReference>
<dbReference type="InterPro" id="IPR036679">
    <property type="entry name" value="FlgN-like_sf"/>
</dbReference>
<dbReference type="Gene3D" id="1.20.58.300">
    <property type="entry name" value="FlgN-like"/>
    <property type="match status" value="1"/>
</dbReference>
<sequence>MSWLAELSPILDNLLRLHQALYTLAIEKRKVLLKNDIDTLNAITLQEQKLIKAIEAAEASRIERVEQLFKERNLPLSQRTLTDLIKSSTNNEEKTKLAAYREEMLRLIDDLRKENELNQQLLQQSLAFVNMSLDFFTDDPVEDFIYKKPVQSATNSTSNRSFINRKV</sequence>
<keyword evidence="2" id="KW-0175">Coiled coil</keyword>
<keyword evidence="3" id="KW-0966">Cell projection</keyword>
<accession>A0A938Y1L4</accession>
<dbReference type="EMBL" id="JAFBEB010000012">
    <property type="protein sequence ID" value="MBM7591508.1"/>
    <property type="molecule type" value="Genomic_DNA"/>
</dbReference>
<dbReference type="SUPFAM" id="SSF140566">
    <property type="entry name" value="FlgN-like"/>
    <property type="match status" value="1"/>
</dbReference>
<dbReference type="GO" id="GO:0044780">
    <property type="term" value="P:bacterial-type flagellum assembly"/>
    <property type="evidence" value="ECO:0007669"/>
    <property type="project" value="InterPro"/>
</dbReference>
<keyword evidence="3" id="KW-0969">Cilium</keyword>
<dbReference type="AlphaFoldDB" id="A0A938Y1L4"/>
<evidence type="ECO:0000313" key="4">
    <source>
        <dbReference type="Proteomes" id="UP000717624"/>
    </source>
</evidence>
<evidence type="ECO:0000313" key="3">
    <source>
        <dbReference type="EMBL" id="MBM7591508.1"/>
    </source>
</evidence>
<evidence type="ECO:0000256" key="2">
    <source>
        <dbReference type="SAM" id="Coils"/>
    </source>
</evidence>
<protein>
    <submittedName>
        <fullName evidence="3">Flagellar biosynthesis/type III secretory pathway chaperone</fullName>
    </submittedName>
</protein>
<keyword evidence="1" id="KW-1005">Bacterial flagellum biogenesis</keyword>
<dbReference type="RefSeq" id="WP_204519217.1">
    <property type="nucleotide sequence ID" value="NZ_BAABIN010000019.1"/>
</dbReference>
<dbReference type="Proteomes" id="UP000717624">
    <property type="component" value="Unassembled WGS sequence"/>
</dbReference>
<gene>
    <name evidence="3" type="ORF">JOD01_003159</name>
</gene>
<keyword evidence="3" id="KW-0282">Flagellum</keyword>
<name>A0A938Y1L4_9BACL</name>
<reference evidence="3" key="1">
    <citation type="submission" date="2021-01" db="EMBL/GenBank/DDBJ databases">
        <title>Genomic Encyclopedia of Type Strains, Phase IV (KMG-IV): sequencing the most valuable type-strain genomes for metagenomic binning, comparative biology and taxonomic classification.</title>
        <authorList>
            <person name="Goeker M."/>
        </authorList>
    </citation>
    <scope>NUCLEOTIDE SEQUENCE</scope>
    <source>
        <strain evidence="3">DSM 25523</strain>
    </source>
</reference>
<dbReference type="Pfam" id="PF05130">
    <property type="entry name" value="FlgN"/>
    <property type="match status" value="1"/>
</dbReference>
<feature type="coiled-coil region" evidence="2">
    <location>
        <begin position="90"/>
        <end position="124"/>
    </location>
</feature>
<keyword evidence="4" id="KW-1185">Reference proteome</keyword>
<proteinExistence type="predicted"/>
<evidence type="ECO:0000256" key="1">
    <source>
        <dbReference type="ARBA" id="ARBA00022795"/>
    </source>
</evidence>